<dbReference type="PROSITE" id="PS00159">
    <property type="entry name" value="ALDOLASE_KDPG_KHG_1"/>
    <property type="match status" value="1"/>
</dbReference>
<protein>
    <recommendedName>
        <fullName evidence="5">2-dehydro-3-deoxy-phosphogluconate aldolase</fullName>
        <ecNumber evidence="5">4.1.2.14</ecNumber>
    </recommendedName>
</protein>
<evidence type="ECO:0000256" key="5">
    <source>
        <dbReference type="ARBA" id="ARBA00013063"/>
    </source>
</evidence>
<keyword evidence="9" id="KW-1185">Reference proteome</keyword>
<evidence type="ECO:0000256" key="6">
    <source>
        <dbReference type="ARBA" id="ARBA00023239"/>
    </source>
</evidence>
<keyword evidence="7" id="KW-0119">Carbohydrate metabolism</keyword>
<evidence type="ECO:0000256" key="3">
    <source>
        <dbReference type="ARBA" id="ARBA00006906"/>
    </source>
</evidence>
<dbReference type="Pfam" id="PF01081">
    <property type="entry name" value="Aldolase"/>
    <property type="match status" value="1"/>
</dbReference>
<reference evidence="8 9" key="1">
    <citation type="journal article" date="2015" name="Genome Biol. Evol.">
        <title>Distinctive Genome Reduction Rates Revealed by Genomic Analyses of Two Coxiella-Like Endosymbionts in Ticks.</title>
        <authorList>
            <person name="Gottlieb Y."/>
            <person name="Lalzar I."/>
            <person name="Klasson L."/>
        </authorList>
    </citation>
    <scope>NUCLEOTIDE SEQUENCE [LARGE SCALE GENOMIC DNA]</scope>
    <source>
        <strain evidence="8 9">CRt</strain>
    </source>
</reference>
<dbReference type="InterPro" id="IPR031337">
    <property type="entry name" value="KDPG/KHG_AS_1"/>
</dbReference>
<gene>
    <name evidence="8" type="primary">eda</name>
    <name evidence="8" type="ORF">CleRT_11770</name>
</gene>
<dbReference type="Gene3D" id="3.20.20.70">
    <property type="entry name" value="Aldolase class I"/>
    <property type="match status" value="1"/>
</dbReference>
<evidence type="ECO:0000256" key="1">
    <source>
        <dbReference type="ARBA" id="ARBA00000654"/>
    </source>
</evidence>
<evidence type="ECO:0000256" key="2">
    <source>
        <dbReference type="ARBA" id="ARBA00004736"/>
    </source>
</evidence>
<comment type="pathway">
    <text evidence="2">Carbohydrate acid metabolism; 2-dehydro-3-deoxy-D-gluconate degradation; D-glyceraldehyde 3-phosphate and pyruvate from 2-dehydro-3-deoxy-D-gluconate: step 2/2.</text>
</comment>
<dbReference type="PANTHER" id="PTHR30246:SF1">
    <property type="entry name" value="2-DEHYDRO-3-DEOXY-6-PHOSPHOGALACTONATE ALDOLASE-RELATED"/>
    <property type="match status" value="1"/>
</dbReference>
<dbReference type="PANTHER" id="PTHR30246">
    <property type="entry name" value="2-KETO-3-DEOXY-6-PHOSPHOGLUCONATE ALDOLASE"/>
    <property type="match status" value="1"/>
</dbReference>
<accession>A0ABN4HWK4</accession>
<evidence type="ECO:0000256" key="7">
    <source>
        <dbReference type="ARBA" id="ARBA00023277"/>
    </source>
</evidence>
<comment type="subunit">
    <text evidence="4">Homotrimer.</text>
</comment>
<dbReference type="EC" id="4.1.2.14" evidence="5"/>
<evidence type="ECO:0000256" key="4">
    <source>
        <dbReference type="ARBA" id="ARBA00011233"/>
    </source>
</evidence>
<dbReference type="SUPFAM" id="SSF51569">
    <property type="entry name" value="Aldolase"/>
    <property type="match status" value="1"/>
</dbReference>
<proteinExistence type="inferred from homology"/>
<dbReference type="EMBL" id="CP011126">
    <property type="protein sequence ID" value="AKQ33803.1"/>
    <property type="molecule type" value="Genomic_DNA"/>
</dbReference>
<dbReference type="InterPro" id="IPR013785">
    <property type="entry name" value="Aldolase_TIM"/>
</dbReference>
<comment type="catalytic activity">
    <reaction evidence="1">
        <text>2-dehydro-3-deoxy-6-phospho-D-gluconate = D-glyceraldehyde 3-phosphate + pyruvate</text>
        <dbReference type="Rhea" id="RHEA:17089"/>
        <dbReference type="ChEBI" id="CHEBI:15361"/>
        <dbReference type="ChEBI" id="CHEBI:57569"/>
        <dbReference type="ChEBI" id="CHEBI:59776"/>
        <dbReference type="EC" id="4.1.2.14"/>
    </reaction>
</comment>
<name>A0ABN4HWK4_9COXI</name>
<evidence type="ECO:0000313" key="9">
    <source>
        <dbReference type="Proteomes" id="UP000063965"/>
    </source>
</evidence>
<sequence>MIDGINNILAPFPIIPVIVLNDVEHAVPLVHALVEGGIKIIEITLRTPIALTVIKAIKKNLPKCIVGAGTIVKLSQLSEIKEANADFSVSLSISSELIRAGQKEDISYLPGVATPSDLLLAIQHNFSFVKFFPAALNGGAKAVRNFMTIFRIMRFCPMGGINPNNMMEYFSLKNVVCIGGSWLAPQNLIEGQQWKAISELADKAIKEIKNKEKK</sequence>
<evidence type="ECO:0000313" key="8">
    <source>
        <dbReference type="EMBL" id="AKQ33803.1"/>
    </source>
</evidence>
<dbReference type="InterPro" id="IPR000887">
    <property type="entry name" value="Aldlse_KDPG_KHG"/>
</dbReference>
<dbReference type="RefSeq" id="WP_048875452.1">
    <property type="nucleotide sequence ID" value="NZ_CP011126.1"/>
</dbReference>
<dbReference type="NCBIfam" id="TIGR01182">
    <property type="entry name" value="eda"/>
    <property type="match status" value="1"/>
</dbReference>
<dbReference type="CDD" id="cd00452">
    <property type="entry name" value="KDPG_aldolase"/>
    <property type="match status" value="1"/>
</dbReference>
<dbReference type="Proteomes" id="UP000063965">
    <property type="component" value="Chromosome"/>
</dbReference>
<keyword evidence="6" id="KW-0456">Lyase</keyword>
<comment type="similarity">
    <text evidence="3">Belongs to the KHG/KDPG aldolase family.</text>
</comment>
<organism evidence="8 9">
    <name type="scientific">Candidatus Coxiella mudrowiae</name>
    <dbReference type="NCBI Taxonomy" id="2054173"/>
    <lineage>
        <taxon>Bacteria</taxon>
        <taxon>Pseudomonadati</taxon>
        <taxon>Pseudomonadota</taxon>
        <taxon>Gammaproteobacteria</taxon>
        <taxon>Legionellales</taxon>
        <taxon>Coxiellaceae</taxon>
        <taxon>Coxiella</taxon>
    </lineage>
</organism>